<dbReference type="GO" id="GO:0140662">
    <property type="term" value="F:ATP-dependent protein folding chaperone"/>
    <property type="evidence" value="ECO:0007669"/>
    <property type="project" value="InterPro"/>
</dbReference>
<dbReference type="InterPro" id="IPR013126">
    <property type="entry name" value="Hsp_70_fam"/>
</dbReference>
<dbReference type="Gene3D" id="3.30.420.40">
    <property type="match status" value="2"/>
</dbReference>
<evidence type="ECO:0000256" key="1">
    <source>
        <dbReference type="ARBA" id="ARBA00007381"/>
    </source>
</evidence>
<evidence type="ECO:0000256" key="9">
    <source>
        <dbReference type="RuleBase" id="RU003322"/>
    </source>
</evidence>
<dbReference type="Gene3D" id="1.20.1270.10">
    <property type="match status" value="1"/>
</dbReference>
<feature type="compositionally biased region" description="Low complexity" evidence="11">
    <location>
        <begin position="603"/>
        <end position="613"/>
    </location>
</feature>
<comment type="caution">
    <text evidence="12">The sequence shown here is derived from an EMBL/GenBank/DDBJ whole genome shotgun (WGS) entry which is preliminary data.</text>
</comment>
<dbReference type="InterPro" id="IPR018181">
    <property type="entry name" value="Heat_shock_70_CS"/>
</dbReference>
<sequence length="642" mass="69714">MAKVIGIDLGTTFSCMSVVTGGEPEVIPNAEGSRTTPSVVAITDKGERLVGQLARRQAVTNPTNTIYSIKRLMGRKYDSTEVKEAMKRLPYKIVKAPNGDAHVEIQGKVYSPPEISAMILQKLRADAEAFLGEKVTEAVITVPAYFDDSQRQATKDAGQIAGLNVLRIINEPTAASLAYGLDKKKDERISVYDLGGGTFDVSVLEIGDGVFEVKSTNGDTYLGGDDFDLTIMDWMIEEFRKENGIDLKKDRMALQRLKEAAEKAKIELSSAMETEINLPFITADATGPKHLVIKLTRSKLEQLVDPLVQRTIEPCRRALADAGLTPAEIHEVVLVGGMTRMPKVQQVVKQFFGKEPHKGVNPDEVVAIGAAIQGAVLKGEVKDVLLLDVTPLSLGIETLGGVFTRIIDRNTTIPSKKSQVFSTASDNQTAVTIRVFQGEREMAADNKLLGQFDLIGIPPAPRGIPQVEVTFDIDANGIVHVSAKDMATQKEQSIRITASSGLNKEEIDKLVKDAQAHAEEDKKKKELIEVRNEADNLIYATEKSVTEFGDRISPEEKNQIMEKISQTRKAMESNNVEEIRAAISELSKASHKLAEEMYKKTGAGAAAGAQAGPTGDGGAAGGQQQAKDENVVDAEFEETDKK</sequence>
<evidence type="ECO:0000313" key="13">
    <source>
        <dbReference type="Proteomes" id="UP000534783"/>
    </source>
</evidence>
<comment type="similarity">
    <text evidence="1 8 9">Belongs to the heat shock protein 70 family.</text>
</comment>
<keyword evidence="4 8" id="KW-0547">Nucleotide-binding</keyword>
<comment type="function">
    <text evidence="8">Acts as a chaperone.</text>
</comment>
<accession>A0A7X6I993</accession>
<dbReference type="HAMAP" id="MF_00332">
    <property type="entry name" value="DnaK"/>
    <property type="match status" value="1"/>
</dbReference>
<feature type="coiled-coil region" evidence="10">
    <location>
        <begin position="247"/>
        <end position="274"/>
    </location>
</feature>
<dbReference type="GO" id="GO:0005524">
    <property type="term" value="F:ATP binding"/>
    <property type="evidence" value="ECO:0007669"/>
    <property type="project" value="UniProtKB-UniRule"/>
</dbReference>
<dbReference type="SUPFAM" id="SSF53067">
    <property type="entry name" value="Actin-like ATPase domain"/>
    <property type="match status" value="2"/>
</dbReference>
<evidence type="ECO:0000313" key="12">
    <source>
        <dbReference type="EMBL" id="NKE69171.1"/>
    </source>
</evidence>
<dbReference type="InterPro" id="IPR029047">
    <property type="entry name" value="HSP70_peptide-bd_sf"/>
</dbReference>
<dbReference type="AlphaFoldDB" id="A0A7X6I993"/>
<comment type="induction">
    <text evidence="8">By stress conditions e.g. heat shock.</text>
</comment>
<evidence type="ECO:0000256" key="8">
    <source>
        <dbReference type="HAMAP-Rule" id="MF_00332"/>
    </source>
</evidence>
<evidence type="ECO:0000256" key="10">
    <source>
        <dbReference type="SAM" id="Coils"/>
    </source>
</evidence>
<dbReference type="PROSITE" id="PS00329">
    <property type="entry name" value="HSP70_2"/>
    <property type="match status" value="1"/>
</dbReference>
<dbReference type="NCBIfam" id="NF003520">
    <property type="entry name" value="PRK05183.1"/>
    <property type="match status" value="1"/>
</dbReference>
<dbReference type="FunFam" id="1.20.1270.10:FF:000001">
    <property type="entry name" value="Molecular chaperone DnaK"/>
    <property type="match status" value="1"/>
</dbReference>
<evidence type="ECO:0000256" key="11">
    <source>
        <dbReference type="SAM" id="MobiDB-lite"/>
    </source>
</evidence>
<dbReference type="PRINTS" id="PR00301">
    <property type="entry name" value="HEATSHOCK70"/>
</dbReference>
<dbReference type="Proteomes" id="UP000534783">
    <property type="component" value="Unassembled WGS sequence"/>
</dbReference>
<dbReference type="PROSITE" id="PS01036">
    <property type="entry name" value="HSP70_3"/>
    <property type="match status" value="1"/>
</dbReference>
<keyword evidence="13" id="KW-1185">Reference proteome</keyword>
<dbReference type="InterPro" id="IPR029048">
    <property type="entry name" value="HSP70_C_sf"/>
</dbReference>
<evidence type="ECO:0000256" key="3">
    <source>
        <dbReference type="ARBA" id="ARBA00022553"/>
    </source>
</evidence>
<dbReference type="Gene3D" id="2.60.34.10">
    <property type="entry name" value="Substrate Binding Domain Of DNAk, Chain A, domain 1"/>
    <property type="match status" value="1"/>
</dbReference>
<protein>
    <recommendedName>
        <fullName evidence="2 8">Chaperone protein DnaK</fullName>
    </recommendedName>
    <alternativeName>
        <fullName evidence="8">HSP70</fullName>
    </alternativeName>
    <alternativeName>
        <fullName evidence="8">Heat shock 70 kDa protein</fullName>
    </alternativeName>
    <alternativeName>
        <fullName evidence="8">Heat shock protein 70</fullName>
    </alternativeName>
</protein>
<feature type="region of interest" description="Disordered" evidence="11">
    <location>
        <begin position="603"/>
        <end position="642"/>
    </location>
</feature>
<proteinExistence type="evidence at transcript level"/>
<keyword evidence="3 8" id="KW-0597">Phosphoprotein</keyword>
<name>A0A7X6I993_9BACT</name>
<keyword evidence="5 8" id="KW-0067">ATP-binding</keyword>
<evidence type="ECO:0000256" key="6">
    <source>
        <dbReference type="ARBA" id="ARBA00023016"/>
    </source>
</evidence>
<dbReference type="FunFam" id="3.30.420.40:FF:000004">
    <property type="entry name" value="Molecular chaperone DnaK"/>
    <property type="match status" value="1"/>
</dbReference>
<dbReference type="PROSITE" id="PS00297">
    <property type="entry name" value="HSP70_1"/>
    <property type="match status" value="1"/>
</dbReference>
<dbReference type="FunFam" id="3.90.640.10:FF:000003">
    <property type="entry name" value="Molecular chaperone DnaK"/>
    <property type="match status" value="1"/>
</dbReference>
<dbReference type="SUPFAM" id="SSF100934">
    <property type="entry name" value="Heat shock protein 70kD (HSP70), C-terminal subdomain"/>
    <property type="match status" value="1"/>
</dbReference>
<dbReference type="SUPFAM" id="SSF100920">
    <property type="entry name" value="Heat shock protein 70kD (HSP70), peptide-binding domain"/>
    <property type="match status" value="1"/>
</dbReference>
<dbReference type="CDD" id="cd10234">
    <property type="entry name" value="ASKHA_NBD_HSP70_DnaK-like"/>
    <property type="match status" value="1"/>
</dbReference>
<evidence type="ECO:0000256" key="7">
    <source>
        <dbReference type="ARBA" id="ARBA00023186"/>
    </source>
</evidence>
<gene>
    <name evidence="8 12" type="primary">dnaK</name>
    <name evidence="12" type="ORF">MNODULE_00180</name>
</gene>
<feature type="modified residue" description="Phosphothreonine; by autocatalysis" evidence="8">
    <location>
        <position position="198"/>
    </location>
</feature>
<dbReference type="FunFam" id="2.60.34.10:FF:000014">
    <property type="entry name" value="Chaperone protein DnaK HSP70"/>
    <property type="match status" value="1"/>
</dbReference>
<evidence type="ECO:0000256" key="4">
    <source>
        <dbReference type="ARBA" id="ARBA00022741"/>
    </source>
</evidence>
<dbReference type="RefSeq" id="WP_168057492.1">
    <property type="nucleotide sequence ID" value="NZ_VTOW01000001.1"/>
</dbReference>
<dbReference type="GO" id="GO:0051082">
    <property type="term" value="F:unfolded protein binding"/>
    <property type="evidence" value="ECO:0007669"/>
    <property type="project" value="InterPro"/>
</dbReference>
<dbReference type="Gene3D" id="3.90.640.10">
    <property type="entry name" value="Actin, Chain A, domain 4"/>
    <property type="match status" value="1"/>
</dbReference>
<reference evidence="12 13" key="1">
    <citation type="journal article" date="2020" name="Nature">
        <title>Bacterial chemolithoautotrophy via manganese oxidation.</title>
        <authorList>
            <person name="Yu H."/>
            <person name="Leadbetter J.R."/>
        </authorList>
    </citation>
    <scope>NUCLEOTIDE SEQUENCE [LARGE SCALE GENOMIC DNA]</scope>
    <source>
        <strain evidence="12 13">Mn-1</strain>
    </source>
</reference>
<keyword evidence="10" id="KW-0175">Coiled coil</keyword>
<feature type="compositionally biased region" description="Acidic residues" evidence="11">
    <location>
        <begin position="631"/>
        <end position="642"/>
    </location>
</feature>
<dbReference type="EMBL" id="VTOW01000001">
    <property type="protein sequence ID" value="NKE69171.1"/>
    <property type="molecule type" value="Genomic_DNA"/>
</dbReference>
<dbReference type="InterPro" id="IPR012725">
    <property type="entry name" value="Chaperone_DnaK"/>
</dbReference>
<dbReference type="InterPro" id="IPR043129">
    <property type="entry name" value="ATPase_NBD"/>
</dbReference>
<dbReference type="NCBIfam" id="TIGR02350">
    <property type="entry name" value="prok_dnaK"/>
    <property type="match status" value="1"/>
</dbReference>
<keyword evidence="6 8" id="KW-0346">Stress response</keyword>
<dbReference type="PANTHER" id="PTHR19375">
    <property type="entry name" value="HEAT SHOCK PROTEIN 70KDA"/>
    <property type="match status" value="1"/>
</dbReference>
<dbReference type="Pfam" id="PF00012">
    <property type="entry name" value="HSP70"/>
    <property type="match status" value="1"/>
</dbReference>
<evidence type="ECO:0000256" key="5">
    <source>
        <dbReference type="ARBA" id="ARBA00022840"/>
    </source>
</evidence>
<evidence type="ECO:0000256" key="2">
    <source>
        <dbReference type="ARBA" id="ARBA00014415"/>
    </source>
</evidence>
<keyword evidence="7 8" id="KW-0143">Chaperone</keyword>
<organism evidence="12 13">
    <name type="scientific">Candidatus Manganitrophus noduliformans</name>
    <dbReference type="NCBI Taxonomy" id="2606439"/>
    <lineage>
        <taxon>Bacteria</taxon>
        <taxon>Pseudomonadati</taxon>
        <taxon>Nitrospirota</taxon>
        <taxon>Nitrospiria</taxon>
        <taxon>Candidatus Troglogloeales</taxon>
        <taxon>Candidatus Manganitrophaceae</taxon>
        <taxon>Candidatus Manganitrophus</taxon>
    </lineage>
</organism>
<dbReference type="NCBIfam" id="NF001413">
    <property type="entry name" value="PRK00290.1"/>
    <property type="match status" value="1"/>
</dbReference>